<evidence type="ECO:0000256" key="2">
    <source>
        <dbReference type="ARBA" id="ARBA00009984"/>
    </source>
</evidence>
<keyword evidence="4" id="KW-1003">Cell membrane</keyword>
<evidence type="ECO:0000256" key="6">
    <source>
        <dbReference type="ARBA" id="ARBA00022519"/>
    </source>
</evidence>
<dbReference type="GO" id="GO:0005886">
    <property type="term" value="C:plasma membrane"/>
    <property type="evidence" value="ECO:0007669"/>
    <property type="project" value="UniProtKB-SubCell"/>
</dbReference>
<keyword evidence="13" id="KW-1185">Reference proteome</keyword>
<name>D8JQJ8_HYPDA</name>
<evidence type="ECO:0000256" key="5">
    <source>
        <dbReference type="ARBA" id="ARBA00022481"/>
    </source>
</evidence>
<dbReference type="GO" id="GO:0015628">
    <property type="term" value="P:protein secretion by the type II secretion system"/>
    <property type="evidence" value="ECO:0007669"/>
    <property type="project" value="InterPro"/>
</dbReference>
<evidence type="ECO:0000256" key="7">
    <source>
        <dbReference type="ARBA" id="ARBA00022692"/>
    </source>
</evidence>
<dbReference type="PRINTS" id="PR00813">
    <property type="entry name" value="BCTERIALGSPG"/>
</dbReference>
<dbReference type="AlphaFoldDB" id="D8JQJ8"/>
<dbReference type="NCBIfam" id="TIGR01710">
    <property type="entry name" value="typeII_sec_gspG"/>
    <property type="match status" value="1"/>
</dbReference>
<dbReference type="InterPro" id="IPR045584">
    <property type="entry name" value="Pilin-like"/>
</dbReference>
<sequence length="155" mass="17205">MKVTTYEVGFSAQRTERRRDGELGFTLVELLVVMVILVLLASLVAPRVIGYLGSSRTKTAKVQIESLSTSLELYKLDTGQYPDGRQGLVALVQRPGNIPSWNGPYLKKDRVPLDPWGQPYFYVYPGKHGAFDILSLGADKKEGGQGEDQDVTSWQ</sequence>
<dbReference type="InterPro" id="IPR013545">
    <property type="entry name" value="T2SS_protein-GspG_C"/>
</dbReference>
<dbReference type="RefSeq" id="WP_013216111.1">
    <property type="nucleotide sequence ID" value="NC_014313.1"/>
</dbReference>
<comment type="similarity">
    <text evidence="2">Belongs to the GSP G family.</text>
</comment>
<dbReference type="PANTHER" id="PTHR30093">
    <property type="entry name" value="GENERAL SECRETION PATHWAY PROTEIN G"/>
    <property type="match status" value="1"/>
</dbReference>
<gene>
    <name evidence="12" type="ordered locus">Hden_2153</name>
</gene>
<protein>
    <recommendedName>
        <fullName evidence="3">Type II secretion system core protein G</fullName>
    </recommendedName>
</protein>
<keyword evidence="6" id="KW-0997">Cell inner membrane</keyword>
<evidence type="ECO:0000256" key="9">
    <source>
        <dbReference type="ARBA" id="ARBA00023136"/>
    </source>
</evidence>
<evidence type="ECO:0000256" key="10">
    <source>
        <dbReference type="SAM" id="Phobius"/>
    </source>
</evidence>
<dbReference type="GO" id="GO:0015627">
    <property type="term" value="C:type II protein secretion system complex"/>
    <property type="evidence" value="ECO:0007669"/>
    <property type="project" value="InterPro"/>
</dbReference>
<dbReference type="STRING" id="582899.Hden_2153"/>
<dbReference type="PANTHER" id="PTHR30093:SF44">
    <property type="entry name" value="TYPE II SECRETION SYSTEM CORE PROTEIN G"/>
    <property type="match status" value="1"/>
</dbReference>
<evidence type="ECO:0000313" key="13">
    <source>
        <dbReference type="Proteomes" id="UP000002033"/>
    </source>
</evidence>
<evidence type="ECO:0000313" key="12">
    <source>
        <dbReference type="EMBL" id="ADJ23952.1"/>
    </source>
</evidence>
<feature type="transmembrane region" description="Helical" evidence="10">
    <location>
        <begin position="23"/>
        <end position="45"/>
    </location>
</feature>
<dbReference type="HOGENOM" id="CLU_091705_2_0_5"/>
<feature type="domain" description="Type II secretion system protein GspG C-terminal" evidence="11">
    <location>
        <begin position="47"/>
        <end position="154"/>
    </location>
</feature>
<dbReference type="OrthoDB" id="9795612at2"/>
<dbReference type="KEGG" id="hdn:Hden_2153"/>
<evidence type="ECO:0000259" key="11">
    <source>
        <dbReference type="Pfam" id="PF08334"/>
    </source>
</evidence>
<dbReference type="InterPro" id="IPR000983">
    <property type="entry name" value="Bac_GSPG_pilin"/>
</dbReference>
<dbReference type="EMBL" id="CP002083">
    <property type="protein sequence ID" value="ADJ23952.1"/>
    <property type="molecule type" value="Genomic_DNA"/>
</dbReference>
<accession>D8JQJ8</accession>
<evidence type="ECO:0000256" key="1">
    <source>
        <dbReference type="ARBA" id="ARBA00004377"/>
    </source>
</evidence>
<dbReference type="Gene3D" id="3.30.700.10">
    <property type="entry name" value="Glycoprotein, Type 4 Pilin"/>
    <property type="match status" value="1"/>
</dbReference>
<keyword evidence="5" id="KW-0488">Methylation</keyword>
<evidence type="ECO:0000256" key="3">
    <source>
        <dbReference type="ARBA" id="ARBA00020042"/>
    </source>
</evidence>
<dbReference type="SUPFAM" id="SSF54523">
    <property type="entry name" value="Pili subunits"/>
    <property type="match status" value="1"/>
</dbReference>
<dbReference type="eggNOG" id="COG2165">
    <property type="taxonomic scope" value="Bacteria"/>
</dbReference>
<dbReference type="NCBIfam" id="TIGR02532">
    <property type="entry name" value="IV_pilin_GFxxxE"/>
    <property type="match status" value="1"/>
</dbReference>
<keyword evidence="7 10" id="KW-0812">Transmembrane</keyword>
<evidence type="ECO:0000256" key="8">
    <source>
        <dbReference type="ARBA" id="ARBA00022989"/>
    </source>
</evidence>
<dbReference type="Pfam" id="PF07963">
    <property type="entry name" value="N_methyl"/>
    <property type="match status" value="1"/>
</dbReference>
<keyword evidence="9 10" id="KW-0472">Membrane</keyword>
<dbReference type="InterPro" id="IPR010054">
    <property type="entry name" value="Type2_sec_GspG"/>
</dbReference>
<dbReference type="Pfam" id="PF08334">
    <property type="entry name" value="T2SSG"/>
    <property type="match status" value="1"/>
</dbReference>
<proteinExistence type="inferred from homology"/>
<reference evidence="13" key="1">
    <citation type="journal article" date="2011" name="J. Bacteriol.">
        <title>Genome sequences of eight morphologically diverse alphaproteobacteria.</title>
        <authorList>
            <consortium name="US DOE Joint Genome Institute"/>
            <person name="Brown P.J."/>
            <person name="Kysela D.T."/>
            <person name="Buechlein A."/>
            <person name="Hemmerich C."/>
            <person name="Brun Y.V."/>
        </authorList>
    </citation>
    <scope>NUCLEOTIDE SEQUENCE [LARGE SCALE GENOMIC DNA]</scope>
    <source>
        <strain evidence="13">ATCC 51888 / DSM 1869 / NCIB 11706 / TK 0415</strain>
    </source>
</reference>
<organism evidence="12 13">
    <name type="scientific">Hyphomicrobium denitrificans (strain ATCC 51888 / DSM 1869 / NCIMB 11706 / TK 0415)</name>
    <dbReference type="NCBI Taxonomy" id="582899"/>
    <lineage>
        <taxon>Bacteria</taxon>
        <taxon>Pseudomonadati</taxon>
        <taxon>Pseudomonadota</taxon>
        <taxon>Alphaproteobacteria</taxon>
        <taxon>Hyphomicrobiales</taxon>
        <taxon>Hyphomicrobiaceae</taxon>
        <taxon>Hyphomicrobium</taxon>
    </lineage>
</organism>
<evidence type="ECO:0000256" key="4">
    <source>
        <dbReference type="ARBA" id="ARBA00022475"/>
    </source>
</evidence>
<dbReference type="Proteomes" id="UP000002033">
    <property type="component" value="Chromosome"/>
</dbReference>
<keyword evidence="8 10" id="KW-1133">Transmembrane helix</keyword>
<comment type="subcellular location">
    <subcellularLocation>
        <location evidence="1">Cell inner membrane</location>
        <topology evidence="1">Single-pass membrane protein</topology>
    </subcellularLocation>
</comment>
<dbReference type="InterPro" id="IPR012902">
    <property type="entry name" value="N_methyl_site"/>
</dbReference>